<feature type="transmembrane region" description="Helical" evidence="1">
    <location>
        <begin position="45"/>
        <end position="64"/>
    </location>
</feature>
<keyword evidence="1" id="KW-0472">Membrane</keyword>
<dbReference type="RefSeq" id="WP_094985627.1">
    <property type="nucleotide sequence ID" value="NZ_NHNI01000002.1"/>
</dbReference>
<evidence type="ECO:0000313" key="4">
    <source>
        <dbReference type="Proteomes" id="UP000216101"/>
    </source>
</evidence>
<dbReference type="eggNOG" id="COG2114">
    <property type="taxonomic scope" value="Bacteria"/>
</dbReference>
<evidence type="ECO:0000256" key="1">
    <source>
        <dbReference type="SAM" id="Phobius"/>
    </source>
</evidence>
<keyword evidence="1" id="KW-0812">Transmembrane</keyword>
<dbReference type="PROSITE" id="PS50125">
    <property type="entry name" value="GUANYLATE_CYCLASE_2"/>
    <property type="match status" value="1"/>
</dbReference>
<dbReference type="Proteomes" id="UP000216101">
    <property type="component" value="Unassembled WGS sequence"/>
</dbReference>
<dbReference type="InterPro" id="IPR029787">
    <property type="entry name" value="Nucleotide_cyclase"/>
</dbReference>
<name>A0A266Q3Z8_9GAMM</name>
<dbReference type="InterPro" id="IPR001054">
    <property type="entry name" value="A/G_cyclase"/>
</dbReference>
<dbReference type="Gene3D" id="3.30.70.1230">
    <property type="entry name" value="Nucleotide cyclase"/>
    <property type="match status" value="1"/>
</dbReference>
<evidence type="ECO:0000259" key="2">
    <source>
        <dbReference type="PROSITE" id="PS50125"/>
    </source>
</evidence>
<proteinExistence type="predicted"/>
<keyword evidence="1" id="KW-1133">Transmembrane helix</keyword>
<dbReference type="Pfam" id="PF00211">
    <property type="entry name" value="Guanylate_cyc"/>
    <property type="match status" value="1"/>
</dbReference>
<feature type="transmembrane region" description="Helical" evidence="1">
    <location>
        <begin position="126"/>
        <end position="145"/>
    </location>
</feature>
<sequence>MNSKIDSEPLQTETPIQQYYFRALICFAASGTLASFVNWDKPNPVYIGVIVLLLAYAYGTYFLTRKQLPEQVVRNNRWLSHIDAALIGVVLSLTDFSILPCIMFLTMIQFNALISGGMRKLLEDNSAFAVGVLLSLFIHSPQLMLSSSIQISAASLIGVATYFLVYAVYMHQRLHKLILSQKKLENEQKWHKIRAYKLSRYLPPTVWQAINRGDDKHLQAERKRISVFFSDIKDFSQLSEEIEAEALTELLNHYLTEMSKIVAHYGGTIDKFMGDGIMVLFGDSASKGVKDDATRCVSMAIAMKKRIKSMQVEWFNQGIKKPLQVRMGINTGYCTVGTFGTSNHLDYTVLGTQVNLASRLESAAEPDEILISHETWSLVKDTVMCRDKGEITVKGFSMPVKVYQVADLRKEMGKNQSYFEDRAEGFSMYLDMDKVRNYDKQKVIETLEKAASRLKDKVIL</sequence>
<dbReference type="GO" id="GO:0004016">
    <property type="term" value="F:adenylate cyclase activity"/>
    <property type="evidence" value="ECO:0007669"/>
    <property type="project" value="UniProtKB-ARBA"/>
</dbReference>
<organism evidence="3 4">
    <name type="scientific">Cellvibrio mixtus</name>
    <dbReference type="NCBI Taxonomy" id="39650"/>
    <lineage>
        <taxon>Bacteria</taxon>
        <taxon>Pseudomonadati</taxon>
        <taxon>Pseudomonadota</taxon>
        <taxon>Gammaproteobacteria</taxon>
        <taxon>Cellvibrionales</taxon>
        <taxon>Cellvibrionaceae</taxon>
        <taxon>Cellvibrio</taxon>
    </lineage>
</organism>
<dbReference type="PANTHER" id="PTHR43081">
    <property type="entry name" value="ADENYLATE CYCLASE, TERMINAL-DIFFERENTIATION SPECIFIC-RELATED"/>
    <property type="match status" value="1"/>
</dbReference>
<dbReference type="InterPro" id="IPR050697">
    <property type="entry name" value="Adenylyl/Guanylyl_Cyclase_3/4"/>
</dbReference>
<dbReference type="GO" id="GO:0035556">
    <property type="term" value="P:intracellular signal transduction"/>
    <property type="evidence" value="ECO:0007669"/>
    <property type="project" value="InterPro"/>
</dbReference>
<reference evidence="4" key="1">
    <citation type="submission" date="2017-05" db="EMBL/GenBank/DDBJ databases">
        <authorList>
            <person name="Barney B.M."/>
        </authorList>
    </citation>
    <scope>NUCLEOTIDE SEQUENCE [LARGE SCALE GENOMIC DNA]</scope>
    <source>
        <strain evidence="4">PSBB022</strain>
    </source>
</reference>
<keyword evidence="4" id="KW-1185">Reference proteome</keyword>
<gene>
    <name evidence="3" type="ORF">CBP51_15460</name>
</gene>
<dbReference type="STRING" id="1209072.GCA_000766945_00021"/>
<accession>A0A266Q3Z8</accession>
<dbReference type="CDD" id="cd07302">
    <property type="entry name" value="CHD"/>
    <property type="match status" value="1"/>
</dbReference>
<dbReference type="SMART" id="SM00044">
    <property type="entry name" value="CYCc"/>
    <property type="match status" value="1"/>
</dbReference>
<dbReference type="EMBL" id="NHNI01000002">
    <property type="protein sequence ID" value="OZY84583.1"/>
    <property type="molecule type" value="Genomic_DNA"/>
</dbReference>
<dbReference type="PANTHER" id="PTHR43081:SF18">
    <property type="entry name" value="BLL7624 PROTEIN"/>
    <property type="match status" value="1"/>
</dbReference>
<dbReference type="SUPFAM" id="SSF55073">
    <property type="entry name" value="Nucleotide cyclase"/>
    <property type="match status" value="1"/>
</dbReference>
<feature type="transmembrane region" description="Helical" evidence="1">
    <location>
        <begin position="20"/>
        <end position="38"/>
    </location>
</feature>
<comment type="caution">
    <text evidence="3">The sequence shown here is derived from an EMBL/GenBank/DDBJ whole genome shotgun (WGS) entry which is preliminary data.</text>
</comment>
<protein>
    <recommendedName>
        <fullName evidence="2">Guanylate cyclase domain-containing protein</fullName>
    </recommendedName>
</protein>
<feature type="domain" description="Guanylate cyclase" evidence="2">
    <location>
        <begin position="226"/>
        <end position="361"/>
    </location>
</feature>
<dbReference type="AlphaFoldDB" id="A0A266Q3Z8"/>
<feature type="transmembrane region" description="Helical" evidence="1">
    <location>
        <begin position="84"/>
        <end position="105"/>
    </location>
</feature>
<evidence type="ECO:0000313" key="3">
    <source>
        <dbReference type="EMBL" id="OZY84583.1"/>
    </source>
</evidence>
<dbReference type="GO" id="GO:0006171">
    <property type="term" value="P:cAMP biosynthetic process"/>
    <property type="evidence" value="ECO:0007669"/>
    <property type="project" value="TreeGrafter"/>
</dbReference>
<feature type="transmembrane region" description="Helical" evidence="1">
    <location>
        <begin position="151"/>
        <end position="169"/>
    </location>
</feature>